<sequence>MYVISKREFFSLFKSIKSIIIIAILLATAYYSSKFSNALTNVVDFTADEMNYVHTIGLLSLLLLFGQLFVLGLSHDCINRETHERTMRFLVTRTSRLSILFGKFLGIVLFWTVCVTISFLIISIFARQFDFFSFFQVMSLLIYQISLTILLSTIIPKPGITMFLGILLGIAFPIFGMWITFTSNEWVSWLKFVTPFYYLEHDNYLFLIINILAAFLLFISAVIFKRREF</sequence>
<dbReference type="GO" id="GO:0005886">
    <property type="term" value="C:plasma membrane"/>
    <property type="evidence" value="ECO:0007669"/>
    <property type="project" value="UniProtKB-SubCell"/>
</dbReference>
<keyword evidence="1" id="KW-0812">Transmembrane</keyword>
<accession>A0A7V7RJB5</accession>
<feature type="transmembrane region" description="Helical" evidence="1">
    <location>
        <begin position="12"/>
        <end position="32"/>
    </location>
</feature>
<organism evidence="2 3">
    <name type="scientific">Bacillus mesophilum</name>
    <dbReference type="NCBI Taxonomy" id="1071718"/>
    <lineage>
        <taxon>Bacteria</taxon>
        <taxon>Bacillati</taxon>
        <taxon>Bacillota</taxon>
        <taxon>Bacilli</taxon>
        <taxon>Bacillales</taxon>
        <taxon>Bacillaceae</taxon>
        <taxon>Bacillus</taxon>
    </lineage>
</organism>
<keyword evidence="1" id="KW-0472">Membrane</keyword>
<evidence type="ECO:0000256" key="1">
    <source>
        <dbReference type="SAM" id="Phobius"/>
    </source>
</evidence>
<proteinExistence type="predicted"/>
<dbReference type="Proteomes" id="UP000441354">
    <property type="component" value="Unassembled WGS sequence"/>
</dbReference>
<feature type="transmembrane region" description="Helical" evidence="1">
    <location>
        <begin position="52"/>
        <end position="78"/>
    </location>
</feature>
<feature type="transmembrane region" description="Helical" evidence="1">
    <location>
        <begin position="99"/>
        <end position="125"/>
    </location>
</feature>
<keyword evidence="1" id="KW-1133">Transmembrane helix</keyword>
<dbReference type="AlphaFoldDB" id="A0A7V7RJB5"/>
<dbReference type="RefSeq" id="WP_151575950.1">
    <property type="nucleotide sequence ID" value="NZ_WBOT01000011.1"/>
</dbReference>
<reference evidence="2 3" key="1">
    <citation type="journal article" date="2014" name="Arch. Microbiol.">
        <title>Bacillus mesophilum sp. nov., strain IITR-54T, a novel 4-chlorobiphenyl dechlorinating bacterium.</title>
        <authorList>
            <person name="Manickam N."/>
            <person name="Singh N.K."/>
            <person name="Bajaj A."/>
            <person name="Kumar R.M."/>
            <person name="Kaur G."/>
            <person name="Kaur N."/>
            <person name="Bala M."/>
            <person name="Kumar A."/>
            <person name="Mayilraj S."/>
        </authorList>
    </citation>
    <scope>NUCLEOTIDE SEQUENCE [LARGE SCALE GENOMIC DNA]</scope>
    <source>
        <strain evidence="2 3">IITR-54</strain>
    </source>
</reference>
<keyword evidence="3" id="KW-1185">Reference proteome</keyword>
<gene>
    <name evidence="2" type="ORF">F7732_20670</name>
</gene>
<dbReference type="OrthoDB" id="2580477at2"/>
<name>A0A7V7RJB5_9BACI</name>
<comment type="caution">
    <text evidence="2">The sequence shown here is derived from an EMBL/GenBank/DDBJ whole genome shotgun (WGS) entry which is preliminary data.</text>
</comment>
<feature type="transmembrane region" description="Helical" evidence="1">
    <location>
        <begin position="163"/>
        <end position="184"/>
    </location>
</feature>
<dbReference type="EMBL" id="WBOT01000011">
    <property type="protein sequence ID" value="KAB2329615.1"/>
    <property type="molecule type" value="Genomic_DNA"/>
</dbReference>
<dbReference type="GO" id="GO:0140359">
    <property type="term" value="F:ABC-type transporter activity"/>
    <property type="evidence" value="ECO:0007669"/>
    <property type="project" value="InterPro"/>
</dbReference>
<evidence type="ECO:0000313" key="3">
    <source>
        <dbReference type="Proteomes" id="UP000441354"/>
    </source>
</evidence>
<feature type="transmembrane region" description="Helical" evidence="1">
    <location>
        <begin position="131"/>
        <end position="151"/>
    </location>
</feature>
<feature type="transmembrane region" description="Helical" evidence="1">
    <location>
        <begin position="204"/>
        <end position="224"/>
    </location>
</feature>
<evidence type="ECO:0000313" key="2">
    <source>
        <dbReference type="EMBL" id="KAB2329615.1"/>
    </source>
</evidence>
<protein>
    <submittedName>
        <fullName evidence="2">ABC transporter permease subunit</fullName>
    </submittedName>
</protein>